<protein>
    <recommendedName>
        <fullName evidence="1">MACPF domain-containing protein</fullName>
    </recommendedName>
</protein>
<feature type="domain" description="MACPF" evidence="1">
    <location>
        <begin position="1"/>
        <end position="119"/>
    </location>
</feature>
<organism evidence="2 3">
    <name type="scientific">Theileria annulata</name>
    <dbReference type="NCBI Taxonomy" id="5874"/>
    <lineage>
        <taxon>Eukaryota</taxon>
        <taxon>Sar</taxon>
        <taxon>Alveolata</taxon>
        <taxon>Apicomplexa</taxon>
        <taxon>Aconoidasida</taxon>
        <taxon>Piroplasmida</taxon>
        <taxon>Theileriidae</taxon>
        <taxon>Theileria</taxon>
    </lineage>
</organism>
<dbReference type="PROSITE" id="PS51412">
    <property type="entry name" value="MACPF_2"/>
    <property type="match status" value="1"/>
</dbReference>
<keyword evidence="3" id="KW-1185">Reference proteome</keyword>
<reference evidence="2 3" key="1">
    <citation type="journal article" date="2005" name="Science">
        <title>Genome of the host-cell transforming parasite Theileria annulata compared with T. parva.</title>
        <authorList>
            <person name="Pain A."/>
            <person name="Renauld H."/>
            <person name="Berriman M."/>
            <person name="Murphy L."/>
            <person name="Yeats C.A."/>
            <person name="Weir W."/>
            <person name="Kerhornou A."/>
            <person name="Aslett M."/>
            <person name="Bishop R."/>
            <person name="Bouchier C."/>
            <person name="Cochet M."/>
            <person name="Coulson R.M.R."/>
            <person name="Cronin A."/>
            <person name="de Villiers E.P."/>
            <person name="Fraser A."/>
            <person name="Fosker N."/>
            <person name="Gardner M."/>
            <person name="Goble A."/>
            <person name="Griffiths-Jones S."/>
            <person name="Harris D.E."/>
            <person name="Katzer F."/>
            <person name="Larke N."/>
            <person name="Lord A."/>
            <person name="Maser P."/>
            <person name="McKellar S."/>
            <person name="Mooney P."/>
            <person name="Morton F."/>
            <person name="Nene V."/>
            <person name="O'Neil S."/>
            <person name="Price C."/>
            <person name="Quail M.A."/>
            <person name="Rabbinowitsch E."/>
            <person name="Rawlings N.D."/>
            <person name="Rutter S."/>
            <person name="Saunders D."/>
            <person name="Seeger K."/>
            <person name="Shah T."/>
            <person name="Squares R."/>
            <person name="Squares S."/>
            <person name="Tivey A."/>
            <person name="Walker A.R."/>
            <person name="Woodward J."/>
            <person name="Dobbelaere D.A.E."/>
            <person name="Langsley G."/>
            <person name="Rajandream M.A."/>
            <person name="McKeever D."/>
            <person name="Shiels B."/>
            <person name="Tait A."/>
            <person name="Barrell B.G."/>
            <person name="Hall N."/>
        </authorList>
    </citation>
    <scope>NUCLEOTIDE SEQUENCE [LARGE SCALE GENOMIC DNA]</scope>
    <source>
        <strain evidence="3">Ankara</strain>
    </source>
</reference>
<accession>Q4UEZ7</accession>
<proteinExistence type="predicted"/>
<dbReference type="EMBL" id="CR940348">
    <property type="protein sequence ID" value="CAI74342.1"/>
    <property type="molecule type" value="Genomic_DNA"/>
</dbReference>
<dbReference type="RefSeq" id="XP_952074.1">
    <property type="nucleotide sequence ID" value="XM_946981.1"/>
</dbReference>
<sequence>MKFFELYGTHYIVKIVLGGKIVIDENLSSGSSSESKNLDLNLGVLRYLDKSSNSKNSNLNDRNISIFGGTVWDDNWYNELKTDPAPLKFTLATYNEIFKEYNINYKHYINTLKKHLKVR</sequence>
<dbReference type="AlphaFoldDB" id="Q4UEZ7"/>
<dbReference type="InParanoid" id="Q4UEZ7"/>
<gene>
    <name evidence="2" type="ORF">TA14315</name>
</gene>
<dbReference type="GeneID" id="3861639"/>
<dbReference type="InterPro" id="IPR020864">
    <property type="entry name" value="MACPF"/>
</dbReference>
<dbReference type="Proteomes" id="UP000001950">
    <property type="component" value="Chromosome 2"/>
</dbReference>
<name>Q4UEZ7_THEAN</name>
<evidence type="ECO:0000313" key="3">
    <source>
        <dbReference type="Proteomes" id="UP000001950"/>
    </source>
</evidence>
<dbReference type="VEuPathDB" id="PiroplasmaDB:TA14315"/>
<dbReference type="eggNOG" id="ENOG502RWNA">
    <property type="taxonomic scope" value="Eukaryota"/>
</dbReference>
<dbReference type="Pfam" id="PF01823">
    <property type="entry name" value="MACPF"/>
    <property type="match status" value="1"/>
</dbReference>
<dbReference type="KEGG" id="tan:TA14315"/>
<dbReference type="OMA" id="HYINTLK"/>
<evidence type="ECO:0000313" key="2">
    <source>
        <dbReference type="EMBL" id="CAI74342.1"/>
    </source>
</evidence>
<evidence type="ECO:0000259" key="1">
    <source>
        <dbReference type="PROSITE" id="PS51412"/>
    </source>
</evidence>
<dbReference type="OrthoDB" id="10519018at2759"/>